<comment type="similarity">
    <text evidence="1 7">Belongs to the peptidase M16 family.</text>
</comment>
<feature type="domain" description="Peptidase M16 C-terminal" evidence="9">
    <location>
        <begin position="253"/>
        <end position="430"/>
    </location>
</feature>
<dbReference type="InterPro" id="IPR050626">
    <property type="entry name" value="Peptidase_M16"/>
</dbReference>
<evidence type="ECO:0000313" key="11">
    <source>
        <dbReference type="EMBL" id="RUS68868.1"/>
    </source>
</evidence>
<evidence type="ECO:0000259" key="8">
    <source>
        <dbReference type="Pfam" id="PF00675"/>
    </source>
</evidence>
<dbReference type="GO" id="GO:0004222">
    <property type="term" value="F:metalloendopeptidase activity"/>
    <property type="evidence" value="ECO:0007669"/>
    <property type="project" value="InterPro"/>
</dbReference>
<dbReference type="Pfam" id="PF05193">
    <property type="entry name" value="Peptidase_M16_C"/>
    <property type="match status" value="1"/>
</dbReference>
<dbReference type="GO" id="GO:0005829">
    <property type="term" value="C:cytosol"/>
    <property type="evidence" value="ECO:0007669"/>
    <property type="project" value="TreeGrafter"/>
</dbReference>
<evidence type="ECO:0000256" key="5">
    <source>
        <dbReference type="ARBA" id="ARBA00022833"/>
    </source>
</evidence>
<dbReference type="Pfam" id="PF16187">
    <property type="entry name" value="Peptidase_M16_M"/>
    <property type="match status" value="1"/>
</dbReference>
<evidence type="ECO:0000256" key="3">
    <source>
        <dbReference type="ARBA" id="ARBA00022723"/>
    </source>
</evidence>
<dbReference type="Gene3D" id="3.30.830.10">
    <property type="entry name" value="Metalloenzyme, LuxS/M16 peptidase-like"/>
    <property type="match status" value="2"/>
</dbReference>
<evidence type="ECO:0000313" key="12">
    <source>
        <dbReference type="Proteomes" id="UP000271974"/>
    </source>
</evidence>
<accession>A0A3S1AUT7</accession>
<sequence length="492" mass="55593">MFCQLFRSRFTVGLSSKNPSFCLNLLNRVISLSSQVKVGFKVDYRLRIKMASTVTNVLSVVKLWEDKSFIKSAADSRQYRGIELENGLKILLVSDPETDKSSAAMDVHIGSLKDPWDIPGLAHFCEHMLFLGTRKYPEENEYNKFLSEHGGMSNAFTSSENTNYYFDISPDYLAGALDRFSQFFCSPLFTASATGREVNAVDSESSRNLQSDQRRLFQLDKSLSRPDHDFSKFGTGNKETLEEIPKSKGIDVRDELLKFHSQYYSSNIMGMCVVGRESLDELQSMVVPLVEGIVNKNVQVPSWDSSPYSENELQITVCAVPVKDIREMVIVWPTPDFSDFYDANPGHYLGHLVGHEGTGSILSELKARGWANTLVGGQRGGAKGFSSFSVAVDLTDEGQENTDEIIALIYQYIHMLRKEGAQEWIFKENKDLASMSFHFKDKESPKAYTSALAARLQEYPMEDVLRVYSLFDDFRPDLINTIIDKLTPENMR</sequence>
<feature type="domain" description="Peptidase M16 middle/third" evidence="10">
    <location>
        <begin position="437"/>
        <end position="492"/>
    </location>
</feature>
<dbReference type="GO" id="GO:0005739">
    <property type="term" value="C:mitochondrion"/>
    <property type="evidence" value="ECO:0007669"/>
    <property type="project" value="TreeGrafter"/>
</dbReference>
<keyword evidence="3" id="KW-0479">Metal-binding</keyword>
<name>A0A3S1AUT7_ELYCH</name>
<evidence type="ECO:0000256" key="7">
    <source>
        <dbReference type="RuleBase" id="RU004447"/>
    </source>
</evidence>
<protein>
    <recommendedName>
        <fullName evidence="13">Peptidase M16 N-terminal domain-containing protein</fullName>
    </recommendedName>
</protein>
<keyword evidence="5" id="KW-0862">Zinc</keyword>
<dbReference type="PANTHER" id="PTHR43690">
    <property type="entry name" value="NARDILYSIN"/>
    <property type="match status" value="1"/>
</dbReference>
<dbReference type="FunFam" id="3.30.830.10:FF:000004">
    <property type="entry name" value="Putative insulin-degrading enzyme"/>
    <property type="match status" value="1"/>
</dbReference>
<reference evidence="11 12" key="1">
    <citation type="submission" date="2019-01" db="EMBL/GenBank/DDBJ databases">
        <title>A draft genome assembly of the solar-powered sea slug Elysia chlorotica.</title>
        <authorList>
            <person name="Cai H."/>
            <person name="Li Q."/>
            <person name="Fang X."/>
            <person name="Li J."/>
            <person name="Curtis N.E."/>
            <person name="Altenburger A."/>
            <person name="Shibata T."/>
            <person name="Feng M."/>
            <person name="Maeda T."/>
            <person name="Schwartz J.A."/>
            <person name="Shigenobu S."/>
            <person name="Lundholm N."/>
            <person name="Nishiyama T."/>
            <person name="Yang H."/>
            <person name="Hasebe M."/>
            <person name="Li S."/>
            <person name="Pierce S.K."/>
            <person name="Wang J."/>
        </authorList>
    </citation>
    <scope>NUCLEOTIDE SEQUENCE [LARGE SCALE GENOMIC DNA]</scope>
    <source>
        <strain evidence="11">EC2010</strain>
        <tissue evidence="11">Whole organism of an adult</tissue>
    </source>
</reference>
<dbReference type="Proteomes" id="UP000271974">
    <property type="component" value="Unassembled WGS sequence"/>
</dbReference>
<keyword evidence="2" id="KW-0645">Protease</keyword>
<feature type="domain" description="Peptidase M16 N-terminal" evidence="8">
    <location>
        <begin position="89"/>
        <end position="227"/>
    </location>
</feature>
<dbReference type="InterPro" id="IPR001431">
    <property type="entry name" value="Pept_M16_Zn_BS"/>
</dbReference>
<proteinExistence type="inferred from homology"/>
<comment type="caution">
    <text evidence="11">The sequence shown here is derived from an EMBL/GenBank/DDBJ whole genome shotgun (WGS) entry which is preliminary data.</text>
</comment>
<dbReference type="OrthoDB" id="952271at2759"/>
<keyword evidence="6" id="KW-0482">Metalloprotease</keyword>
<evidence type="ECO:0000256" key="4">
    <source>
        <dbReference type="ARBA" id="ARBA00022801"/>
    </source>
</evidence>
<evidence type="ECO:0000256" key="6">
    <source>
        <dbReference type="ARBA" id="ARBA00023049"/>
    </source>
</evidence>
<keyword evidence="12" id="KW-1185">Reference proteome</keyword>
<dbReference type="InterPro" id="IPR011765">
    <property type="entry name" value="Pept_M16_N"/>
</dbReference>
<organism evidence="11 12">
    <name type="scientific">Elysia chlorotica</name>
    <name type="common">Eastern emerald elysia</name>
    <name type="synonym">Sea slug</name>
    <dbReference type="NCBI Taxonomy" id="188477"/>
    <lineage>
        <taxon>Eukaryota</taxon>
        <taxon>Metazoa</taxon>
        <taxon>Spiralia</taxon>
        <taxon>Lophotrochozoa</taxon>
        <taxon>Mollusca</taxon>
        <taxon>Gastropoda</taxon>
        <taxon>Heterobranchia</taxon>
        <taxon>Euthyneura</taxon>
        <taxon>Panpulmonata</taxon>
        <taxon>Sacoglossa</taxon>
        <taxon>Placobranchoidea</taxon>
        <taxon>Plakobranchidae</taxon>
        <taxon>Elysia</taxon>
    </lineage>
</organism>
<evidence type="ECO:0000259" key="9">
    <source>
        <dbReference type="Pfam" id="PF05193"/>
    </source>
</evidence>
<dbReference type="SUPFAM" id="SSF63411">
    <property type="entry name" value="LuxS/MPP-like metallohydrolase"/>
    <property type="match status" value="2"/>
</dbReference>
<dbReference type="GO" id="GO:0046872">
    <property type="term" value="F:metal ion binding"/>
    <property type="evidence" value="ECO:0007669"/>
    <property type="project" value="UniProtKB-KW"/>
</dbReference>
<evidence type="ECO:0008006" key="13">
    <source>
        <dbReference type="Google" id="ProtNLM"/>
    </source>
</evidence>
<dbReference type="PANTHER" id="PTHR43690:SF18">
    <property type="entry name" value="INSULIN-DEGRADING ENZYME-RELATED"/>
    <property type="match status" value="1"/>
</dbReference>
<dbReference type="GO" id="GO:0043171">
    <property type="term" value="P:peptide catabolic process"/>
    <property type="evidence" value="ECO:0007669"/>
    <property type="project" value="TreeGrafter"/>
</dbReference>
<keyword evidence="4" id="KW-0378">Hydrolase</keyword>
<dbReference type="InterPro" id="IPR011249">
    <property type="entry name" value="Metalloenz_LuxS/M16"/>
</dbReference>
<evidence type="ECO:0000256" key="1">
    <source>
        <dbReference type="ARBA" id="ARBA00007261"/>
    </source>
</evidence>
<dbReference type="GO" id="GO:0051603">
    <property type="term" value="P:proteolysis involved in protein catabolic process"/>
    <property type="evidence" value="ECO:0007669"/>
    <property type="project" value="TreeGrafter"/>
</dbReference>
<dbReference type="Pfam" id="PF00675">
    <property type="entry name" value="Peptidase_M16"/>
    <property type="match status" value="1"/>
</dbReference>
<dbReference type="STRING" id="188477.A0A3S1AUT7"/>
<dbReference type="AlphaFoldDB" id="A0A3S1AUT7"/>
<dbReference type="FunFam" id="3.30.830.10:FF:000005">
    <property type="entry name" value="nardilysin isoform X1"/>
    <property type="match status" value="1"/>
</dbReference>
<evidence type="ECO:0000256" key="2">
    <source>
        <dbReference type="ARBA" id="ARBA00022670"/>
    </source>
</evidence>
<dbReference type="PROSITE" id="PS00143">
    <property type="entry name" value="INSULINASE"/>
    <property type="match status" value="1"/>
</dbReference>
<dbReference type="InterPro" id="IPR032632">
    <property type="entry name" value="Peptidase_M16_M"/>
</dbReference>
<evidence type="ECO:0000259" key="10">
    <source>
        <dbReference type="Pfam" id="PF16187"/>
    </source>
</evidence>
<gene>
    <name evidence="11" type="ORF">EGW08_023369</name>
</gene>
<dbReference type="EMBL" id="RQTK01001958">
    <property type="protein sequence ID" value="RUS68868.1"/>
    <property type="molecule type" value="Genomic_DNA"/>
</dbReference>
<dbReference type="InterPro" id="IPR007863">
    <property type="entry name" value="Peptidase_M16_C"/>
</dbReference>